<comment type="similarity">
    <text evidence="2">Belongs to the bacterial solute-binding protein 1 family.</text>
</comment>
<evidence type="ECO:0000256" key="5">
    <source>
        <dbReference type="SAM" id="MobiDB-lite"/>
    </source>
</evidence>
<feature type="region of interest" description="Disordered" evidence="5">
    <location>
        <begin position="1"/>
        <end position="27"/>
    </location>
</feature>
<evidence type="ECO:0000313" key="7">
    <source>
        <dbReference type="Proteomes" id="UP000824017"/>
    </source>
</evidence>
<organism evidence="6 7">
    <name type="scientific">Candidatus Mediterraneibacter stercorigallinarum</name>
    <dbReference type="NCBI Taxonomy" id="2838686"/>
    <lineage>
        <taxon>Bacteria</taxon>
        <taxon>Bacillati</taxon>
        <taxon>Bacillota</taxon>
        <taxon>Clostridia</taxon>
        <taxon>Lachnospirales</taxon>
        <taxon>Lachnospiraceae</taxon>
        <taxon>Mediterraneibacter</taxon>
    </lineage>
</organism>
<evidence type="ECO:0000256" key="1">
    <source>
        <dbReference type="ARBA" id="ARBA00004196"/>
    </source>
</evidence>
<protein>
    <submittedName>
        <fullName evidence="6">Sugar ABC transporter substrate-binding protein</fullName>
    </submittedName>
</protein>
<dbReference type="GO" id="GO:0030313">
    <property type="term" value="C:cell envelope"/>
    <property type="evidence" value="ECO:0007669"/>
    <property type="project" value="UniProtKB-SubCell"/>
</dbReference>
<sequence>MAATTLLSGCGSSNDGGEGSGSGSDEQVTLTLPVWDSETTPYIADIIEGFEAENPNIKINMVDVAASEYMNKLSVMLNGGADCDIVYIKDADSTPSFAEKGQLEDLTPYIEEDGIDTSKYVSYDDFNLDGKQVALPFKTDYYVLYYNKDIFDAAGVAYPTNDMTWTQWEEMCAQLTSGEGSSKIYGGYLHTWQACVENWAIQDGENTILGPDYSFMKPYYEMALRMQDAGTIMDYSTLKTGNIAYASPFQQGTVATLPMGTWFSSTMIAKKAAGETDVNWGIATLPHPDGVEAGYTVGSTTPMAINANSEHKEEAWEFIKYACGEEGAAAQIATGQMPAYQDDTTLESIAALEGMPEGAAEALATKNIVLDRPIDSSSAEINQMLSEEHSLIMIKEKSIDDVLQEMSDRSKEIQGE</sequence>
<dbReference type="InterPro" id="IPR050490">
    <property type="entry name" value="Bact_solute-bd_prot1"/>
</dbReference>
<comment type="caution">
    <text evidence="6">The sequence shown here is derived from an EMBL/GenBank/DDBJ whole genome shotgun (WGS) entry which is preliminary data.</text>
</comment>
<reference evidence="6" key="2">
    <citation type="submission" date="2021-04" db="EMBL/GenBank/DDBJ databases">
        <authorList>
            <person name="Gilroy R."/>
        </authorList>
    </citation>
    <scope>NUCLEOTIDE SEQUENCE</scope>
    <source>
        <strain evidence="6">ChiGjej1B1-13045</strain>
    </source>
</reference>
<reference evidence="6" key="1">
    <citation type="journal article" date="2021" name="PeerJ">
        <title>Extensive microbial diversity within the chicken gut microbiome revealed by metagenomics and culture.</title>
        <authorList>
            <person name="Gilroy R."/>
            <person name="Ravi A."/>
            <person name="Getino M."/>
            <person name="Pursley I."/>
            <person name="Horton D.L."/>
            <person name="Alikhan N.F."/>
            <person name="Baker D."/>
            <person name="Gharbi K."/>
            <person name="Hall N."/>
            <person name="Watson M."/>
            <person name="Adriaenssens E.M."/>
            <person name="Foster-Nyarko E."/>
            <person name="Jarju S."/>
            <person name="Secka A."/>
            <person name="Antonio M."/>
            <person name="Oren A."/>
            <person name="Chaudhuri R.R."/>
            <person name="La Ragione R."/>
            <person name="Hildebrand F."/>
            <person name="Pallen M.J."/>
        </authorList>
    </citation>
    <scope>NUCLEOTIDE SEQUENCE</scope>
    <source>
        <strain evidence="6">ChiGjej1B1-13045</strain>
    </source>
</reference>
<name>A0A9D2D8Z1_9FIRM</name>
<dbReference type="Proteomes" id="UP000824017">
    <property type="component" value="Unassembled WGS sequence"/>
</dbReference>
<evidence type="ECO:0000313" key="6">
    <source>
        <dbReference type="EMBL" id="HIZ12622.1"/>
    </source>
</evidence>
<dbReference type="PANTHER" id="PTHR43649">
    <property type="entry name" value="ARABINOSE-BINDING PROTEIN-RELATED"/>
    <property type="match status" value="1"/>
</dbReference>
<dbReference type="InterPro" id="IPR006059">
    <property type="entry name" value="SBP"/>
</dbReference>
<evidence type="ECO:0000256" key="3">
    <source>
        <dbReference type="ARBA" id="ARBA00022448"/>
    </source>
</evidence>
<dbReference type="CDD" id="cd13585">
    <property type="entry name" value="PBP2_TMBP_like"/>
    <property type="match status" value="1"/>
</dbReference>
<proteinExistence type="inferred from homology"/>
<keyword evidence="4" id="KW-0732">Signal</keyword>
<dbReference type="AlphaFoldDB" id="A0A9D2D8Z1"/>
<accession>A0A9D2D8Z1</accession>
<comment type="subcellular location">
    <subcellularLocation>
        <location evidence="1">Cell envelope</location>
    </subcellularLocation>
</comment>
<gene>
    <name evidence="6" type="ORF">H9817_01660</name>
</gene>
<dbReference type="Pfam" id="PF01547">
    <property type="entry name" value="SBP_bac_1"/>
    <property type="match status" value="1"/>
</dbReference>
<dbReference type="Gene3D" id="3.40.190.10">
    <property type="entry name" value="Periplasmic binding protein-like II"/>
    <property type="match status" value="1"/>
</dbReference>
<keyword evidence="3" id="KW-0813">Transport</keyword>
<dbReference type="SUPFAM" id="SSF53850">
    <property type="entry name" value="Periplasmic binding protein-like II"/>
    <property type="match status" value="1"/>
</dbReference>
<evidence type="ECO:0000256" key="4">
    <source>
        <dbReference type="ARBA" id="ARBA00022729"/>
    </source>
</evidence>
<dbReference type="EMBL" id="DXCD01000044">
    <property type="protein sequence ID" value="HIZ12622.1"/>
    <property type="molecule type" value="Genomic_DNA"/>
</dbReference>
<dbReference type="PANTHER" id="PTHR43649:SF31">
    <property type="entry name" value="SN-GLYCEROL-3-PHOSPHATE-BINDING PERIPLASMIC PROTEIN UGPB"/>
    <property type="match status" value="1"/>
</dbReference>
<evidence type="ECO:0000256" key="2">
    <source>
        <dbReference type="ARBA" id="ARBA00008520"/>
    </source>
</evidence>